<proteinExistence type="predicted"/>
<feature type="transmembrane region" description="Helical" evidence="1">
    <location>
        <begin position="27"/>
        <end position="45"/>
    </location>
</feature>
<organism evidence="2 3">
    <name type="scientific">Aspergillus keveii</name>
    <dbReference type="NCBI Taxonomy" id="714993"/>
    <lineage>
        <taxon>Eukaryota</taxon>
        <taxon>Fungi</taxon>
        <taxon>Dikarya</taxon>
        <taxon>Ascomycota</taxon>
        <taxon>Pezizomycotina</taxon>
        <taxon>Eurotiomycetes</taxon>
        <taxon>Eurotiomycetidae</taxon>
        <taxon>Eurotiales</taxon>
        <taxon>Aspergillaceae</taxon>
        <taxon>Aspergillus</taxon>
        <taxon>Aspergillus subgen. Nidulantes</taxon>
    </lineage>
</organism>
<keyword evidence="3" id="KW-1185">Reference proteome</keyword>
<keyword evidence="1" id="KW-1133">Transmembrane helix</keyword>
<dbReference type="Proteomes" id="UP001610563">
    <property type="component" value="Unassembled WGS sequence"/>
</dbReference>
<comment type="caution">
    <text evidence="2">The sequence shown here is derived from an EMBL/GenBank/DDBJ whole genome shotgun (WGS) entry which is preliminary data.</text>
</comment>
<accession>A0ABR4FMF9</accession>
<evidence type="ECO:0000313" key="2">
    <source>
        <dbReference type="EMBL" id="KAL2784461.1"/>
    </source>
</evidence>
<reference evidence="2 3" key="1">
    <citation type="submission" date="2024-07" db="EMBL/GenBank/DDBJ databases">
        <title>Section-level genome sequencing and comparative genomics of Aspergillus sections Usti and Cavernicolus.</title>
        <authorList>
            <consortium name="Lawrence Berkeley National Laboratory"/>
            <person name="Nybo J.L."/>
            <person name="Vesth T.C."/>
            <person name="Theobald S."/>
            <person name="Frisvad J.C."/>
            <person name="Larsen T.O."/>
            <person name="Kjaerboelling I."/>
            <person name="Rothschild-Mancinelli K."/>
            <person name="Lyhne E.K."/>
            <person name="Kogle M.E."/>
            <person name="Barry K."/>
            <person name="Clum A."/>
            <person name="Na H."/>
            <person name="Ledsgaard L."/>
            <person name="Lin J."/>
            <person name="Lipzen A."/>
            <person name="Kuo A."/>
            <person name="Riley R."/>
            <person name="Mondo S."/>
            <person name="Labutti K."/>
            <person name="Haridas S."/>
            <person name="Pangalinan J."/>
            <person name="Salamov A.A."/>
            <person name="Simmons B.A."/>
            <person name="Magnuson J.K."/>
            <person name="Chen J."/>
            <person name="Drula E."/>
            <person name="Henrissat B."/>
            <person name="Wiebenga A."/>
            <person name="Lubbers R.J."/>
            <person name="Gomes A.C."/>
            <person name="Makela M.R."/>
            <person name="Stajich J."/>
            <person name="Grigoriev I.V."/>
            <person name="Mortensen U.H."/>
            <person name="De Vries R.P."/>
            <person name="Baker S.E."/>
            <person name="Andersen M.R."/>
        </authorList>
    </citation>
    <scope>NUCLEOTIDE SEQUENCE [LARGE SCALE GENOMIC DNA]</scope>
    <source>
        <strain evidence="2 3">CBS 209.92</strain>
    </source>
</reference>
<keyword evidence="1" id="KW-0472">Membrane</keyword>
<evidence type="ECO:0000313" key="3">
    <source>
        <dbReference type="Proteomes" id="UP001610563"/>
    </source>
</evidence>
<keyword evidence="1" id="KW-0812">Transmembrane</keyword>
<gene>
    <name evidence="2" type="ORF">BJX66DRAFT_344025</name>
</gene>
<dbReference type="EMBL" id="JBFTWV010000179">
    <property type="protein sequence ID" value="KAL2784461.1"/>
    <property type="molecule type" value="Genomic_DNA"/>
</dbReference>
<sequence length="247" mass="27638">MVLAYFASFTIILSGKPRIGTYVSEHPILVFALVLVIYVAIGACLDRCRALPPKRSMNLRKWKISDYVQFLGRSNGTWRAGAITTAMTCGLTPVLTLHAHAEWSSLIPVFTIAFEYSLCAAPFFHGGLCVHWGLRQMVASPEVTLSPWIFLHLLVGSRLVLDVHLRTVFRDCAEFHWARNNAVISTTRLVQVASILLILEHMQVPVVRWVKPVTVLVLYLASLVAATMPCAYIITFGRDSEDKGRER</sequence>
<name>A0ABR4FMF9_9EURO</name>
<evidence type="ECO:0000256" key="1">
    <source>
        <dbReference type="SAM" id="Phobius"/>
    </source>
</evidence>
<feature type="transmembrane region" description="Helical" evidence="1">
    <location>
        <begin position="216"/>
        <end position="237"/>
    </location>
</feature>
<protein>
    <submittedName>
        <fullName evidence="2">Uncharacterized protein</fullName>
    </submittedName>
</protein>